<accession>A0A1I3XCK6</accession>
<dbReference type="STRING" id="1123062.SAMN02745775_101168"/>
<comment type="similarity">
    <text evidence="1">Belongs to the UPF0065 (bug) family.</text>
</comment>
<evidence type="ECO:0000313" key="3">
    <source>
        <dbReference type="EMBL" id="SFK17079.1"/>
    </source>
</evidence>
<feature type="signal peptide" evidence="2">
    <location>
        <begin position="1"/>
        <end position="26"/>
    </location>
</feature>
<proteinExistence type="inferred from homology"/>
<evidence type="ECO:0000313" key="4">
    <source>
        <dbReference type="Proteomes" id="UP000199473"/>
    </source>
</evidence>
<evidence type="ECO:0000256" key="1">
    <source>
        <dbReference type="ARBA" id="ARBA00006987"/>
    </source>
</evidence>
<protein>
    <submittedName>
        <fullName evidence="3">Tripartite-type tricarboxylate transporter, receptor component TctC</fullName>
    </submittedName>
</protein>
<dbReference type="PANTHER" id="PTHR42928:SF5">
    <property type="entry name" value="BLR1237 PROTEIN"/>
    <property type="match status" value="1"/>
</dbReference>
<dbReference type="Gene3D" id="3.40.190.150">
    <property type="entry name" value="Bordetella uptake gene, domain 1"/>
    <property type="match status" value="1"/>
</dbReference>
<dbReference type="InterPro" id="IPR042100">
    <property type="entry name" value="Bug_dom1"/>
</dbReference>
<name>A0A1I3XCK6_9PROT</name>
<dbReference type="SUPFAM" id="SSF53850">
    <property type="entry name" value="Periplasmic binding protein-like II"/>
    <property type="match status" value="1"/>
</dbReference>
<dbReference type="EMBL" id="FOSQ01000001">
    <property type="protein sequence ID" value="SFK17079.1"/>
    <property type="molecule type" value="Genomic_DNA"/>
</dbReference>
<dbReference type="AlphaFoldDB" id="A0A1I3XCK6"/>
<dbReference type="RefSeq" id="WP_245761869.1">
    <property type="nucleotide sequence ID" value="NZ_FOSQ01000001.1"/>
</dbReference>
<dbReference type="Proteomes" id="UP000199473">
    <property type="component" value="Unassembled WGS sequence"/>
</dbReference>
<dbReference type="InterPro" id="IPR005064">
    <property type="entry name" value="BUG"/>
</dbReference>
<gene>
    <name evidence="3" type="ORF">SAMN02745775_101168</name>
</gene>
<feature type="chain" id="PRO_5011595377" evidence="2">
    <location>
        <begin position="27"/>
        <end position="328"/>
    </location>
</feature>
<keyword evidence="2" id="KW-0732">Signal</keyword>
<dbReference type="Gene3D" id="3.40.190.10">
    <property type="entry name" value="Periplasmic binding protein-like II"/>
    <property type="match status" value="1"/>
</dbReference>
<keyword evidence="3" id="KW-0675">Receptor</keyword>
<dbReference type="PIRSF" id="PIRSF017082">
    <property type="entry name" value="YflP"/>
    <property type="match status" value="1"/>
</dbReference>
<organism evidence="3 4">
    <name type="scientific">Falsiroseomonas stagni DSM 19981</name>
    <dbReference type="NCBI Taxonomy" id="1123062"/>
    <lineage>
        <taxon>Bacteria</taxon>
        <taxon>Pseudomonadati</taxon>
        <taxon>Pseudomonadota</taxon>
        <taxon>Alphaproteobacteria</taxon>
        <taxon>Acetobacterales</taxon>
        <taxon>Roseomonadaceae</taxon>
        <taxon>Falsiroseomonas</taxon>
    </lineage>
</organism>
<dbReference type="PANTHER" id="PTHR42928">
    <property type="entry name" value="TRICARBOXYLATE-BINDING PROTEIN"/>
    <property type="match status" value="1"/>
</dbReference>
<keyword evidence="4" id="KW-1185">Reference proteome</keyword>
<sequence length="328" mass="34704">MMMRTTRRLLAAAALALPMIGGSASAQTWPERAITMVIPFAPGGPTDVVGRMIAEAMGRELNQNVVVQNVGGAGGTTGTARVAAAAPDGYTILLHNIGIATAPTLYRRLPYDPVTAFETIGLVTATPMIWLARPGLPVTNFAEMIRHVRERGEAVNLANAGLGSASQLCGTLFQASLGVRFTTVSYTGSGPIYPELMADRLDIYCDQTTSASSFVTSGRVRGLAVTTAEPMAQLPGIPTAGQAGLPGFEIGIWHGIYAPKGTPTPVVMRLNQAMRAALADPRVVTRMNELGSPPEPVERQNPDVHRAHLVSEIARWRPILQAAGQFAD</sequence>
<reference evidence="3 4" key="1">
    <citation type="submission" date="2016-10" db="EMBL/GenBank/DDBJ databases">
        <authorList>
            <person name="de Groot N.N."/>
        </authorList>
    </citation>
    <scope>NUCLEOTIDE SEQUENCE [LARGE SCALE GENOMIC DNA]</scope>
    <source>
        <strain evidence="3 4">DSM 19981</strain>
    </source>
</reference>
<dbReference type="Pfam" id="PF03401">
    <property type="entry name" value="TctC"/>
    <property type="match status" value="1"/>
</dbReference>
<evidence type="ECO:0000256" key="2">
    <source>
        <dbReference type="SAM" id="SignalP"/>
    </source>
</evidence>